<feature type="region of interest" description="Disordered" evidence="1">
    <location>
        <begin position="1"/>
        <end position="32"/>
    </location>
</feature>
<dbReference type="InterPro" id="IPR035965">
    <property type="entry name" value="PAS-like_dom_sf"/>
</dbReference>
<dbReference type="InterPro" id="IPR012226">
    <property type="entry name" value="Diguanyl_cyclase/Pdiesterase"/>
</dbReference>
<gene>
    <name evidence="4" type="ORF">LMG29739_01362</name>
</gene>
<evidence type="ECO:0000259" key="3">
    <source>
        <dbReference type="PROSITE" id="PS50887"/>
    </source>
</evidence>
<dbReference type="SMART" id="SM00065">
    <property type="entry name" value="GAF"/>
    <property type="match status" value="1"/>
</dbReference>
<name>A0A6J5DFR2_9BURK</name>
<dbReference type="Gene3D" id="3.30.450.20">
    <property type="entry name" value="PAS domain"/>
    <property type="match status" value="1"/>
</dbReference>
<dbReference type="PROSITE" id="PS50883">
    <property type="entry name" value="EAL"/>
    <property type="match status" value="1"/>
</dbReference>
<evidence type="ECO:0000259" key="2">
    <source>
        <dbReference type="PROSITE" id="PS50883"/>
    </source>
</evidence>
<dbReference type="NCBIfam" id="TIGR00254">
    <property type="entry name" value="GGDEF"/>
    <property type="match status" value="1"/>
</dbReference>
<dbReference type="InterPro" id="IPR029787">
    <property type="entry name" value="Nucleotide_cyclase"/>
</dbReference>
<evidence type="ECO:0008006" key="6">
    <source>
        <dbReference type="Google" id="ProtNLM"/>
    </source>
</evidence>
<proteinExistence type="predicted"/>
<dbReference type="AlphaFoldDB" id="A0A6J5DFR2"/>
<reference evidence="4 5" key="1">
    <citation type="submission" date="2020-04" db="EMBL/GenBank/DDBJ databases">
        <authorList>
            <person name="De Canck E."/>
        </authorList>
    </citation>
    <scope>NUCLEOTIDE SEQUENCE [LARGE SCALE GENOMIC DNA]</scope>
    <source>
        <strain evidence="4 5">LMG 29739</strain>
    </source>
</reference>
<dbReference type="CDD" id="cd01948">
    <property type="entry name" value="EAL"/>
    <property type="match status" value="1"/>
</dbReference>
<dbReference type="EMBL" id="CADIKF010000007">
    <property type="protein sequence ID" value="CAB3751706.1"/>
    <property type="molecule type" value="Genomic_DNA"/>
</dbReference>
<dbReference type="Gene3D" id="3.20.20.450">
    <property type="entry name" value="EAL domain"/>
    <property type="match status" value="1"/>
</dbReference>
<dbReference type="PROSITE" id="PS50887">
    <property type="entry name" value="GGDEF"/>
    <property type="match status" value="1"/>
</dbReference>
<feature type="domain" description="GGDEF" evidence="3">
    <location>
        <begin position="378"/>
        <end position="511"/>
    </location>
</feature>
<dbReference type="CDD" id="cd00130">
    <property type="entry name" value="PAS"/>
    <property type="match status" value="1"/>
</dbReference>
<dbReference type="InterPro" id="IPR043128">
    <property type="entry name" value="Rev_trsase/Diguanyl_cyclase"/>
</dbReference>
<dbReference type="SUPFAM" id="SSF55781">
    <property type="entry name" value="GAF domain-like"/>
    <property type="match status" value="1"/>
</dbReference>
<dbReference type="SUPFAM" id="SSF55073">
    <property type="entry name" value="Nucleotide cyclase"/>
    <property type="match status" value="1"/>
</dbReference>
<dbReference type="PIRSF" id="PIRSF005925">
    <property type="entry name" value="Dos"/>
    <property type="match status" value="1"/>
</dbReference>
<evidence type="ECO:0000313" key="4">
    <source>
        <dbReference type="EMBL" id="CAB3751706.1"/>
    </source>
</evidence>
<dbReference type="InterPro" id="IPR052155">
    <property type="entry name" value="Biofilm_reg_signaling"/>
</dbReference>
<dbReference type="SUPFAM" id="SSF141868">
    <property type="entry name" value="EAL domain-like"/>
    <property type="match status" value="1"/>
</dbReference>
<protein>
    <recommendedName>
        <fullName evidence="6">EAL domain-containing protein</fullName>
    </recommendedName>
</protein>
<evidence type="ECO:0000256" key="1">
    <source>
        <dbReference type="SAM" id="MobiDB-lite"/>
    </source>
</evidence>
<dbReference type="Pfam" id="PF13185">
    <property type="entry name" value="GAF_2"/>
    <property type="match status" value="1"/>
</dbReference>
<sequence>MNHHDTADRMTESPSCNASERETSPAHDSGGYRPAVAAQVLESERAVLRLLTRSAPLPELLAEVCRRAESLLGDGAACSVLVLDTDGRHARVGAAPSLPAAFHAGLRDFEIGPRAGSCGTAMYERRMVVAEDIESDPLWADHRHLAVPFGLRACWSIPFEDETGGVLGAFAVYHHAPRRPTDVEETVLRDIGRTVGLAIHQDRIRLRLAQSEEHHRLVVAHLNEGIVVQSRSGEVLACNPSAMHMLRTTPAIIGTNISNVMLHARREDGSVIETPDRPTLQVLSTGKPVLGVTMSVELAIGETIWITANFVPIIKPGELEPGAVLISFNDIGPVRAAQRQLEYLATRDPLTGLFNRAYLSDRMRELLEPADGRAGTVPRVAVLFVDLDGFKKVNDTAGHEAGDALLCSVARRLAACVHKGDTLARVGGDEFVIVVSGYESVAHLTALAREVLETIAMPFAVADNEYYLGASIGISVCPEDGRDAATLMRNADSAMYQAKQRGRNSFEFFTKELSRQLQRRFSIEQSLRRALAADELRLVYQPIVDGISGRTVGAEALMRWHNDALGDVSPIEFIPVAEDTGLIVSLGRWLLERACAQAAEWRKTIAPDLMIAVNLSPRQFNEGLVQEVAQCLAAARLDPAALELEITEGLLMSERAPVMPMLTSLSRMGVRISVDDFGTGYSSLSYLKRFPLHNLKVDRSFVAGLPDHRDAVAITHAVVAMAHSLGMNVTAEGVETSAQSAFLRSIGCDRQQGYLFGRPVAPGEYTRRLTEVAGQGGNATPM</sequence>
<dbReference type="InterPro" id="IPR035919">
    <property type="entry name" value="EAL_sf"/>
</dbReference>
<dbReference type="Gene3D" id="3.30.450.40">
    <property type="match status" value="1"/>
</dbReference>
<dbReference type="Pfam" id="PF00990">
    <property type="entry name" value="GGDEF"/>
    <property type="match status" value="1"/>
</dbReference>
<dbReference type="PANTHER" id="PTHR44757:SF2">
    <property type="entry name" value="BIOFILM ARCHITECTURE MAINTENANCE PROTEIN MBAA"/>
    <property type="match status" value="1"/>
</dbReference>
<dbReference type="CDD" id="cd01949">
    <property type="entry name" value="GGDEF"/>
    <property type="match status" value="1"/>
</dbReference>
<accession>A0A6J5DFR2</accession>
<dbReference type="InterPro" id="IPR000160">
    <property type="entry name" value="GGDEF_dom"/>
</dbReference>
<dbReference type="PANTHER" id="PTHR44757">
    <property type="entry name" value="DIGUANYLATE CYCLASE DGCP"/>
    <property type="match status" value="1"/>
</dbReference>
<feature type="compositionally biased region" description="Basic and acidic residues" evidence="1">
    <location>
        <begin position="1"/>
        <end position="11"/>
    </location>
</feature>
<dbReference type="SMART" id="SM00052">
    <property type="entry name" value="EAL"/>
    <property type="match status" value="1"/>
</dbReference>
<dbReference type="InterPro" id="IPR000014">
    <property type="entry name" value="PAS"/>
</dbReference>
<dbReference type="InterPro" id="IPR029016">
    <property type="entry name" value="GAF-like_dom_sf"/>
</dbReference>
<dbReference type="InterPro" id="IPR001633">
    <property type="entry name" value="EAL_dom"/>
</dbReference>
<dbReference type="SMART" id="SM00267">
    <property type="entry name" value="GGDEF"/>
    <property type="match status" value="1"/>
</dbReference>
<dbReference type="Pfam" id="PF00563">
    <property type="entry name" value="EAL"/>
    <property type="match status" value="1"/>
</dbReference>
<feature type="domain" description="EAL" evidence="2">
    <location>
        <begin position="520"/>
        <end position="773"/>
    </location>
</feature>
<keyword evidence="5" id="KW-1185">Reference proteome</keyword>
<dbReference type="Gene3D" id="3.30.70.270">
    <property type="match status" value="1"/>
</dbReference>
<evidence type="ECO:0000313" key="5">
    <source>
        <dbReference type="Proteomes" id="UP000494329"/>
    </source>
</evidence>
<organism evidence="4 5">
    <name type="scientific">Paraburkholderia solisilvae</name>
    <dbReference type="NCBI Taxonomy" id="624376"/>
    <lineage>
        <taxon>Bacteria</taxon>
        <taxon>Pseudomonadati</taxon>
        <taxon>Pseudomonadota</taxon>
        <taxon>Betaproteobacteria</taxon>
        <taxon>Burkholderiales</taxon>
        <taxon>Burkholderiaceae</taxon>
        <taxon>Paraburkholderia</taxon>
    </lineage>
</organism>
<dbReference type="InterPro" id="IPR003018">
    <property type="entry name" value="GAF"/>
</dbReference>
<dbReference type="Proteomes" id="UP000494329">
    <property type="component" value="Unassembled WGS sequence"/>
</dbReference>
<dbReference type="SUPFAM" id="SSF55785">
    <property type="entry name" value="PYP-like sensor domain (PAS domain)"/>
    <property type="match status" value="1"/>
</dbReference>